<evidence type="ECO:0000256" key="1">
    <source>
        <dbReference type="SAM" id="Phobius"/>
    </source>
</evidence>
<reference evidence="3" key="1">
    <citation type="submission" date="2016-10" db="EMBL/GenBank/DDBJ databases">
        <authorList>
            <person name="Varghese N."/>
            <person name="Submissions S."/>
        </authorList>
    </citation>
    <scope>NUCLEOTIDE SEQUENCE [LARGE SCALE GENOMIC DNA]</scope>
    <source>
        <strain evidence="3">CGMCC 1.4250</strain>
    </source>
</reference>
<keyword evidence="3" id="KW-1185">Reference proteome</keyword>
<dbReference type="Proteomes" id="UP000198565">
    <property type="component" value="Unassembled WGS sequence"/>
</dbReference>
<evidence type="ECO:0000313" key="2">
    <source>
        <dbReference type="EMBL" id="SFL34469.1"/>
    </source>
</evidence>
<sequence>MNYNKIRIPLLTVLVIMMILDLTGVIQVPAIVILIIVLGLLWYNIYIRRNVSNQDNKNKKK</sequence>
<evidence type="ECO:0000313" key="3">
    <source>
        <dbReference type="Proteomes" id="UP000198565"/>
    </source>
</evidence>
<organism evidence="2 3">
    <name type="scientific">Gracilibacillus orientalis</name>
    <dbReference type="NCBI Taxonomy" id="334253"/>
    <lineage>
        <taxon>Bacteria</taxon>
        <taxon>Bacillati</taxon>
        <taxon>Bacillota</taxon>
        <taxon>Bacilli</taxon>
        <taxon>Bacillales</taxon>
        <taxon>Bacillaceae</taxon>
        <taxon>Gracilibacillus</taxon>
    </lineage>
</organism>
<keyword evidence="1" id="KW-0472">Membrane</keyword>
<name>A0A1I4GWY7_9BACI</name>
<dbReference type="AlphaFoldDB" id="A0A1I4GWY7"/>
<dbReference type="STRING" id="334253.SAMN04487943_10181"/>
<proteinExistence type="predicted"/>
<keyword evidence="1" id="KW-1133">Transmembrane helix</keyword>
<keyword evidence="1" id="KW-0812">Transmembrane</keyword>
<accession>A0A1I4GWY7</accession>
<feature type="transmembrane region" description="Helical" evidence="1">
    <location>
        <begin position="12"/>
        <end position="43"/>
    </location>
</feature>
<protein>
    <submittedName>
        <fullName evidence="2">Uncharacterized protein</fullName>
    </submittedName>
</protein>
<dbReference type="EMBL" id="FOTR01000001">
    <property type="protein sequence ID" value="SFL34469.1"/>
    <property type="molecule type" value="Genomic_DNA"/>
</dbReference>
<gene>
    <name evidence="2" type="ORF">SAMN04487943_10181</name>
</gene>
<dbReference type="RefSeq" id="WP_091479479.1">
    <property type="nucleotide sequence ID" value="NZ_FOTR01000001.1"/>
</dbReference>